<keyword evidence="4" id="KW-1185">Reference proteome</keyword>
<proteinExistence type="predicted"/>
<sequence length="588" mass="68092">MSVSDLSEAESELVFERTSPSSKTLLLENKEERFTKVSQSESQEECGCSCDSAVLVSPIMSICEHSLALESRYMRNQGREHGIKIVENPGSGMKKPQLINMILNITQRQGTTQRLLSHLYTKNLLPDAEECPIDREEVREQCRRLLIVTITAFMNPNLERSTVIKRRMGMATKALRDKVGFERSVNFSNSKMMLVLIYEAFIKSRYHSVREIWILDLVVLFIHLKLFARQFDKRSISKIELGAHGRALIVESMIQPIQEAFGKDVWLEFFLGFYETPIYENRGMGNCKLSKDDHGEYFLLIALGLVRVEDLLHWQTRQLIQQSKFSKIKSIYGKFLASNMHLDFDTVPASSYFSEPQGAVANRLMEYLLDENCIADINEMFRVLPMLPDELETFARILSRTSGIIQAQSAERVRIPKNFLVKYLTVFLDASVFSFNFFLIMANSLIPAFTSKETSNLSLAFTMKRYFSTLAEYFCRTFIDVPISEERYELWYEPIIWTLCLQNKNIPNRNIMLSIVNHPVYKIGPSWCCRKKFRGRTSIRESTITCFQVCERLFNLNPNFFNSSLALGENSCSHFHSFRRLNEHDPWS</sequence>
<gene>
    <name evidence="3" type="ORF">OKIOD_LOCUS15099</name>
</gene>
<evidence type="ECO:0000313" key="4">
    <source>
        <dbReference type="Proteomes" id="UP001158576"/>
    </source>
</evidence>
<reference evidence="3 4" key="1">
    <citation type="submission" date="2021-04" db="EMBL/GenBank/DDBJ databases">
        <authorList>
            <person name="Bliznina A."/>
        </authorList>
    </citation>
    <scope>NUCLEOTIDE SEQUENCE [LARGE SCALE GENOMIC DNA]</scope>
</reference>
<feature type="domain" description="SWIM-type" evidence="2">
    <location>
        <begin position="33"/>
        <end position="74"/>
    </location>
</feature>
<protein>
    <submittedName>
        <fullName evidence="3">Oidioi.mRNA.OKI2018_I69.chr2.g6334.t1.cds</fullName>
    </submittedName>
</protein>
<organism evidence="3 4">
    <name type="scientific">Oikopleura dioica</name>
    <name type="common">Tunicate</name>
    <dbReference type="NCBI Taxonomy" id="34765"/>
    <lineage>
        <taxon>Eukaryota</taxon>
        <taxon>Metazoa</taxon>
        <taxon>Chordata</taxon>
        <taxon>Tunicata</taxon>
        <taxon>Appendicularia</taxon>
        <taxon>Copelata</taxon>
        <taxon>Oikopleuridae</taxon>
        <taxon>Oikopleura</taxon>
    </lineage>
</organism>
<name>A0ABN7T6I6_OIKDI</name>
<dbReference type="PROSITE" id="PS50966">
    <property type="entry name" value="ZF_SWIM"/>
    <property type="match status" value="1"/>
</dbReference>
<accession>A0ABN7T6I6</accession>
<evidence type="ECO:0000256" key="1">
    <source>
        <dbReference type="PROSITE-ProRule" id="PRU00325"/>
    </source>
</evidence>
<keyword evidence="1" id="KW-0479">Metal-binding</keyword>
<evidence type="ECO:0000313" key="3">
    <source>
        <dbReference type="EMBL" id="CAG5112078.1"/>
    </source>
</evidence>
<keyword evidence="1" id="KW-0862">Zinc</keyword>
<keyword evidence="1" id="KW-0863">Zinc-finger</keyword>
<dbReference type="EMBL" id="OU015567">
    <property type="protein sequence ID" value="CAG5112078.1"/>
    <property type="molecule type" value="Genomic_DNA"/>
</dbReference>
<evidence type="ECO:0000259" key="2">
    <source>
        <dbReference type="PROSITE" id="PS50966"/>
    </source>
</evidence>
<dbReference type="InterPro" id="IPR007527">
    <property type="entry name" value="Znf_SWIM"/>
</dbReference>
<dbReference type="Proteomes" id="UP001158576">
    <property type="component" value="Chromosome 2"/>
</dbReference>